<dbReference type="CDD" id="cd03192">
    <property type="entry name" value="GST_C_Sigma_like"/>
    <property type="match status" value="1"/>
</dbReference>
<dbReference type="InterPro" id="IPR050213">
    <property type="entry name" value="GST_superfamily"/>
</dbReference>
<dbReference type="CDD" id="cd03039">
    <property type="entry name" value="GST_N_Sigma_like"/>
    <property type="match status" value="1"/>
</dbReference>
<evidence type="ECO:0000259" key="2">
    <source>
        <dbReference type="PROSITE" id="PS50405"/>
    </source>
</evidence>
<feature type="domain" description="GST N-terminal" evidence="1">
    <location>
        <begin position="2"/>
        <end position="91"/>
    </location>
</feature>
<sequence>MSRYTLHYFDVPARGEAIRLAFYIGGIEYEDRIVSFSDLTEWQLMKQDVLTGKDKDVGKMPFLPWLEKDGKFISQSGAILRYIGRETGLCGANSWETAQVDNISDTIDDLITLGLSKVYHATSEEKPKVALTFFEGDFKNIVGALEKVLSANYGGKKFCVGKKLTYADLMVFVYLNMFDTMVAPHLKGKDPYKTIPLTKSLRDRVGSLPKVKEYYTVRENNNKPNSLT</sequence>
<evidence type="ECO:0000313" key="4">
    <source>
        <dbReference type="RefSeq" id="XP_002732402.1"/>
    </source>
</evidence>
<protein>
    <submittedName>
        <fullName evidence="4">S-crystallin 4-like</fullName>
    </submittedName>
</protein>
<dbReference type="GeneID" id="100377664"/>
<dbReference type="InterPro" id="IPR004046">
    <property type="entry name" value="GST_C"/>
</dbReference>
<dbReference type="Pfam" id="PF14497">
    <property type="entry name" value="GST_C_3"/>
    <property type="match status" value="1"/>
</dbReference>
<dbReference type="Gene3D" id="1.20.1050.10">
    <property type="match status" value="1"/>
</dbReference>
<dbReference type="Pfam" id="PF02798">
    <property type="entry name" value="GST_N"/>
    <property type="match status" value="1"/>
</dbReference>
<dbReference type="SFLD" id="SFLDS00019">
    <property type="entry name" value="Glutathione_Transferase_(cytos"/>
    <property type="match status" value="1"/>
</dbReference>
<dbReference type="Gene3D" id="3.40.30.10">
    <property type="entry name" value="Glutaredoxin"/>
    <property type="match status" value="1"/>
</dbReference>
<dbReference type="PANTHER" id="PTHR11571">
    <property type="entry name" value="GLUTATHIONE S-TRANSFERASE"/>
    <property type="match status" value="1"/>
</dbReference>
<feature type="domain" description="GST C-terminal" evidence="2">
    <location>
        <begin position="93"/>
        <end position="224"/>
    </location>
</feature>
<dbReference type="InterPro" id="IPR040079">
    <property type="entry name" value="Glutathione_S-Trfase"/>
</dbReference>
<dbReference type="PROSITE" id="PS50404">
    <property type="entry name" value="GST_NTER"/>
    <property type="match status" value="1"/>
</dbReference>
<dbReference type="SFLD" id="SFLDG00363">
    <property type="entry name" value="AMPS_(cytGST):_Alpha-__Mu-__Pi"/>
    <property type="match status" value="1"/>
</dbReference>
<dbReference type="InterPro" id="IPR036249">
    <property type="entry name" value="Thioredoxin-like_sf"/>
</dbReference>
<evidence type="ECO:0000313" key="3">
    <source>
        <dbReference type="Proteomes" id="UP000694865"/>
    </source>
</evidence>
<dbReference type="SUPFAM" id="SSF52833">
    <property type="entry name" value="Thioredoxin-like"/>
    <property type="match status" value="1"/>
</dbReference>
<gene>
    <name evidence="4" type="primary">LOC100377664</name>
</gene>
<accession>A0ABM0GL94</accession>
<organism evidence="3 4">
    <name type="scientific">Saccoglossus kowalevskii</name>
    <name type="common">Acorn worm</name>
    <dbReference type="NCBI Taxonomy" id="10224"/>
    <lineage>
        <taxon>Eukaryota</taxon>
        <taxon>Metazoa</taxon>
        <taxon>Hemichordata</taxon>
        <taxon>Enteropneusta</taxon>
        <taxon>Harrimaniidae</taxon>
        <taxon>Saccoglossus</taxon>
    </lineage>
</organism>
<reference evidence="4" key="1">
    <citation type="submission" date="2025-08" db="UniProtKB">
        <authorList>
            <consortium name="RefSeq"/>
        </authorList>
    </citation>
    <scope>IDENTIFICATION</scope>
    <source>
        <tissue evidence="4">Testes</tissue>
    </source>
</reference>
<name>A0ABM0GL94_SACKO</name>
<dbReference type="InterPro" id="IPR010987">
    <property type="entry name" value="Glutathione-S-Trfase_C-like"/>
</dbReference>
<proteinExistence type="predicted"/>
<dbReference type="InterPro" id="IPR036282">
    <property type="entry name" value="Glutathione-S-Trfase_C_sf"/>
</dbReference>
<dbReference type="InterPro" id="IPR004045">
    <property type="entry name" value="Glutathione_S-Trfase_N"/>
</dbReference>
<dbReference type="SFLD" id="SFLDG01205">
    <property type="entry name" value="AMPS.1"/>
    <property type="match status" value="1"/>
</dbReference>
<dbReference type="Proteomes" id="UP000694865">
    <property type="component" value="Unplaced"/>
</dbReference>
<dbReference type="RefSeq" id="XP_002732402.1">
    <property type="nucleotide sequence ID" value="XM_002732356.2"/>
</dbReference>
<dbReference type="SUPFAM" id="SSF47616">
    <property type="entry name" value="GST C-terminal domain-like"/>
    <property type="match status" value="1"/>
</dbReference>
<keyword evidence="3" id="KW-1185">Reference proteome</keyword>
<evidence type="ECO:0000259" key="1">
    <source>
        <dbReference type="PROSITE" id="PS50404"/>
    </source>
</evidence>
<dbReference type="PROSITE" id="PS50405">
    <property type="entry name" value="GST_CTER"/>
    <property type="match status" value="1"/>
</dbReference>